<dbReference type="AlphaFoldDB" id="Q9RXF4"/>
<organism evidence="2 3">
    <name type="scientific">Deinococcus radiodurans (strain ATCC 13939 / DSM 20539 / JCM 16871 / CCUG 27074 / LMG 4051 / NBRC 15346 / NCIMB 9279 / VKM B-1422 / R1)</name>
    <dbReference type="NCBI Taxonomy" id="243230"/>
    <lineage>
        <taxon>Bacteria</taxon>
        <taxon>Thermotogati</taxon>
        <taxon>Deinococcota</taxon>
        <taxon>Deinococci</taxon>
        <taxon>Deinococcales</taxon>
        <taxon>Deinococcaceae</taxon>
        <taxon>Deinococcus</taxon>
    </lineage>
</organism>
<feature type="transmembrane region" description="Helical" evidence="1">
    <location>
        <begin position="133"/>
        <end position="154"/>
    </location>
</feature>
<evidence type="ECO:0000313" key="3">
    <source>
        <dbReference type="Proteomes" id="UP000002524"/>
    </source>
</evidence>
<sequence>MTEPAGPGRPRHRRPGTLARLSAALRGTPAEQLAGMRLALRLAFLVLALPGLPLGLLYLLTRPAPLSLPVTAALVGTALVLGLGTLWLARRAAVNPDIPREQRGLSAAIQGASAPAVAFLLGCASLSSWPALLLLWGLAAAFYFFVWQQLPVWAGQTQA</sequence>
<dbReference type="KEGG" id="dra:DR_0359"/>
<dbReference type="PaxDb" id="243230-DR_0359"/>
<proteinExistence type="predicted"/>
<dbReference type="PIR" id="A75529">
    <property type="entry name" value="A75529"/>
</dbReference>
<name>Q9RXF4_DEIRA</name>
<feature type="transmembrane region" description="Helical" evidence="1">
    <location>
        <begin position="38"/>
        <end position="60"/>
    </location>
</feature>
<keyword evidence="3" id="KW-1185">Reference proteome</keyword>
<accession>Q9RXF4</accession>
<evidence type="ECO:0000313" key="2">
    <source>
        <dbReference type="EMBL" id="AAF09946.1"/>
    </source>
</evidence>
<dbReference type="EMBL" id="AE000513">
    <property type="protein sequence ID" value="AAF09946.1"/>
    <property type="molecule type" value="Genomic_DNA"/>
</dbReference>
<gene>
    <name evidence="2" type="ordered locus">DR_0359</name>
</gene>
<dbReference type="EnsemblBacteria" id="AAF09946">
    <property type="protein sequence ID" value="AAF09946"/>
    <property type="gene ID" value="DR_0359"/>
</dbReference>
<dbReference type="RefSeq" id="WP_010887004.1">
    <property type="nucleotide sequence ID" value="NC_001263.1"/>
</dbReference>
<dbReference type="GeneID" id="69516591"/>
<dbReference type="STRING" id="243230.DR_0359"/>
<dbReference type="InParanoid" id="Q9RXF4"/>
<protein>
    <submittedName>
        <fullName evidence="2">Uncharacterized protein</fullName>
    </submittedName>
</protein>
<keyword evidence="1" id="KW-0472">Membrane</keyword>
<reference evidence="2 3" key="1">
    <citation type="journal article" date="1999" name="Science">
        <title>Genome sequence of the radioresistant bacterium Deinococcus radiodurans R1.</title>
        <authorList>
            <person name="White O."/>
            <person name="Eisen J.A."/>
            <person name="Heidelberg J.F."/>
            <person name="Hickey E.K."/>
            <person name="Peterson J.D."/>
            <person name="Dodson R.J."/>
            <person name="Haft D.H."/>
            <person name="Gwinn M.L."/>
            <person name="Nelson W.C."/>
            <person name="Richardson D.L."/>
            <person name="Moffat K.S."/>
            <person name="Qin H."/>
            <person name="Jiang L."/>
            <person name="Pamphile W."/>
            <person name="Crosby M."/>
            <person name="Shen M."/>
            <person name="Vamathevan J.J."/>
            <person name="Lam P."/>
            <person name="McDonald L."/>
            <person name="Utterback T."/>
            <person name="Zalewski C."/>
            <person name="Makarova K.S."/>
            <person name="Aravind L."/>
            <person name="Daly M.J."/>
            <person name="Minton K.W."/>
            <person name="Fleischmann R.D."/>
            <person name="Ketchum K.A."/>
            <person name="Nelson K.E."/>
            <person name="Salzberg S."/>
            <person name="Smith H.O."/>
            <person name="Venter J.C."/>
            <person name="Fraser C.M."/>
        </authorList>
    </citation>
    <scope>NUCLEOTIDE SEQUENCE [LARGE SCALE GENOMIC DNA]</scope>
    <source>
        <strain evidence="3">ATCC 13939 / DSM 20539 / JCM 16871 / LMG 4051 / NBRC 15346 / NCIMB 9279 / R1 / VKM B-1422</strain>
    </source>
</reference>
<dbReference type="PATRIC" id="fig|243230.17.peg.530"/>
<feature type="transmembrane region" description="Helical" evidence="1">
    <location>
        <begin position="66"/>
        <end position="88"/>
    </location>
</feature>
<dbReference type="OrthoDB" id="10007574at2"/>
<dbReference type="Proteomes" id="UP000002524">
    <property type="component" value="Chromosome 1"/>
</dbReference>
<keyword evidence="1" id="KW-1133">Transmembrane helix</keyword>
<keyword evidence="1" id="KW-0812">Transmembrane</keyword>
<evidence type="ECO:0000256" key="1">
    <source>
        <dbReference type="SAM" id="Phobius"/>
    </source>
</evidence>
<dbReference type="HOGENOM" id="CLU_1719333_0_0_0"/>